<evidence type="ECO:0000313" key="11">
    <source>
        <dbReference type="Proteomes" id="UP000321548"/>
    </source>
</evidence>
<keyword evidence="4 8" id="KW-0812">Transmembrane</keyword>
<organism evidence="10 11">
    <name type="scientific">Zeimonas arvi</name>
    <dbReference type="NCBI Taxonomy" id="2498847"/>
    <lineage>
        <taxon>Bacteria</taxon>
        <taxon>Pseudomonadati</taxon>
        <taxon>Pseudomonadota</taxon>
        <taxon>Betaproteobacteria</taxon>
        <taxon>Burkholderiales</taxon>
        <taxon>Burkholderiaceae</taxon>
        <taxon>Zeimonas</taxon>
    </lineage>
</organism>
<dbReference type="InterPro" id="IPR017540">
    <property type="entry name" value="Exosortase-1"/>
</dbReference>
<dbReference type="OrthoDB" id="9797363at2"/>
<dbReference type="InterPro" id="IPR026392">
    <property type="entry name" value="Exo/Archaeosortase_dom"/>
</dbReference>
<dbReference type="InterPro" id="IPR019127">
    <property type="entry name" value="Exosortase"/>
</dbReference>
<dbReference type="NCBIfam" id="TIGR03109">
    <property type="entry name" value="exosort_XrtA"/>
    <property type="match status" value="1"/>
</dbReference>
<evidence type="ECO:0000256" key="7">
    <source>
        <dbReference type="ARBA" id="ARBA00023136"/>
    </source>
</evidence>
<feature type="transmembrane region" description="Helical" evidence="8">
    <location>
        <begin position="264"/>
        <end position="281"/>
    </location>
</feature>
<dbReference type="Proteomes" id="UP000321548">
    <property type="component" value="Unassembled WGS sequence"/>
</dbReference>
<dbReference type="Pfam" id="PF11984">
    <property type="entry name" value="DUF3485"/>
    <property type="match status" value="1"/>
</dbReference>
<dbReference type="EC" id="3.4.22.-" evidence="10"/>
<reference evidence="10 11" key="1">
    <citation type="submission" date="2019-06" db="EMBL/GenBank/DDBJ databases">
        <title>Quisquiliibacterium sp. nov., isolated from a maize field.</title>
        <authorList>
            <person name="Lin S.-Y."/>
            <person name="Tsai C.-F."/>
            <person name="Young C.-C."/>
        </authorList>
    </citation>
    <scope>NUCLEOTIDE SEQUENCE [LARGE SCALE GENOMIC DNA]</scope>
    <source>
        <strain evidence="10 11">CC-CFT501</strain>
    </source>
</reference>
<dbReference type="RefSeq" id="WP_147703862.1">
    <property type="nucleotide sequence ID" value="NZ_VDUY01000003.1"/>
</dbReference>
<dbReference type="NCBIfam" id="TIGR02602">
    <property type="entry name" value="8TM_EpsH"/>
    <property type="match status" value="1"/>
</dbReference>
<gene>
    <name evidence="10" type="primary">xrtA</name>
    <name evidence="10" type="ORF">FHP08_07655</name>
</gene>
<evidence type="ECO:0000256" key="1">
    <source>
        <dbReference type="ARBA" id="ARBA00004651"/>
    </source>
</evidence>
<keyword evidence="5 10" id="KW-0378">Hydrolase</keyword>
<evidence type="ECO:0000256" key="8">
    <source>
        <dbReference type="SAM" id="Phobius"/>
    </source>
</evidence>
<evidence type="ECO:0000256" key="4">
    <source>
        <dbReference type="ARBA" id="ARBA00022692"/>
    </source>
</evidence>
<dbReference type="GO" id="GO:0008233">
    <property type="term" value="F:peptidase activity"/>
    <property type="evidence" value="ECO:0007669"/>
    <property type="project" value="UniProtKB-KW"/>
</dbReference>
<keyword evidence="3" id="KW-0645">Protease</keyword>
<dbReference type="GO" id="GO:0005886">
    <property type="term" value="C:plasma membrane"/>
    <property type="evidence" value="ECO:0007669"/>
    <property type="project" value="UniProtKB-SubCell"/>
</dbReference>
<accession>A0A5C8NXD6</accession>
<dbReference type="InterPro" id="IPR013426">
    <property type="entry name" value="EpsH-like"/>
</dbReference>
<keyword evidence="7 8" id="KW-0472">Membrane</keyword>
<evidence type="ECO:0000256" key="2">
    <source>
        <dbReference type="ARBA" id="ARBA00022475"/>
    </source>
</evidence>
<feature type="transmembrane region" description="Helical" evidence="8">
    <location>
        <begin position="20"/>
        <end position="40"/>
    </location>
</feature>
<dbReference type="EMBL" id="VDUY01000003">
    <property type="protein sequence ID" value="TXL65948.1"/>
    <property type="molecule type" value="Genomic_DNA"/>
</dbReference>
<keyword evidence="6 8" id="KW-1133">Transmembrane helix</keyword>
<evidence type="ECO:0000256" key="3">
    <source>
        <dbReference type="ARBA" id="ARBA00022670"/>
    </source>
</evidence>
<evidence type="ECO:0000313" key="10">
    <source>
        <dbReference type="EMBL" id="TXL65948.1"/>
    </source>
</evidence>
<keyword evidence="2" id="KW-1003">Cell membrane</keyword>
<feature type="transmembrane region" description="Helical" evidence="8">
    <location>
        <begin position="114"/>
        <end position="147"/>
    </location>
</feature>
<proteinExistence type="predicted"/>
<dbReference type="InterPro" id="IPR014263">
    <property type="entry name" value="Methanolan_biosynth_EpsI"/>
</dbReference>
<feature type="domain" description="Methanolan biosynthesis EpsI" evidence="9">
    <location>
        <begin position="374"/>
        <end position="530"/>
    </location>
</feature>
<dbReference type="NCBIfam" id="TIGR02914">
    <property type="entry name" value="EpsI_fam"/>
    <property type="match status" value="1"/>
</dbReference>
<feature type="transmembrane region" description="Helical" evidence="8">
    <location>
        <begin position="313"/>
        <end position="331"/>
    </location>
</feature>
<keyword evidence="11" id="KW-1185">Reference proteome</keyword>
<comment type="subcellular location">
    <subcellularLocation>
        <location evidence="1">Cell membrane</location>
        <topology evidence="1">Multi-pass membrane protein</topology>
    </subcellularLocation>
</comment>
<comment type="caution">
    <text evidence="10">The sequence shown here is derived from an EMBL/GenBank/DDBJ whole genome shotgun (WGS) entry which is preliminary data.</text>
</comment>
<evidence type="ECO:0000259" key="9">
    <source>
        <dbReference type="Pfam" id="PF11984"/>
    </source>
</evidence>
<dbReference type="NCBIfam" id="TIGR04178">
    <property type="entry name" value="exo_archaeo"/>
    <property type="match status" value="1"/>
</dbReference>
<evidence type="ECO:0000256" key="5">
    <source>
        <dbReference type="ARBA" id="ARBA00022801"/>
    </source>
</evidence>
<dbReference type="Pfam" id="PF09721">
    <property type="entry name" value="Exosortase_EpsH"/>
    <property type="match status" value="1"/>
</dbReference>
<protein>
    <submittedName>
        <fullName evidence="10">Exosortase A</fullName>
        <ecNumber evidence="10">3.4.22.-</ecNumber>
    </submittedName>
</protein>
<feature type="transmembrane region" description="Helical" evidence="8">
    <location>
        <begin position="224"/>
        <end position="244"/>
    </location>
</feature>
<evidence type="ECO:0000256" key="6">
    <source>
        <dbReference type="ARBA" id="ARBA00022989"/>
    </source>
</evidence>
<sequence length="543" mass="58169">MKMERLPEAVPAAMPAAGRAAVTTVLAAFAFSIALSWLAFPDAWMGMVRVWMASETYTHGFIALPFAAWMVWRNRGDWSQLPVRSFMPGLLLVAAFATLWVVGRVAGVASVEQFGAVAVIPAAMAALTGLPIVAALAFPLAFLFFAVPVGDFLTPILMDYTADATVLALQWSGVPVYREGLHFMVPTGRWSVVEACSGLRYLIASLALGVLFAWLQFRTLKYRLAFIALSIVVPIVANWVRAYMIVMLGHLTNNKLAAGADHLIYGWVFFGIVMALLFWFGSRWREPAPAVAAERAAGSAAQDPQHHPKLGRIVTAAVAALVLALAARPLAGALLDATEPVAVGDTIRQAIGAESNATSARTGSPSSAAAAPGTPEASLFGWVPVYAEAIESVHALARAGEHPVEAHVYYYARQHEGREMIHTKHMVQRLGDPRWPVRGHTTRDAGWGKVEELRIGHPGRELLVWHWYQIAGRATASAYEAKGLTALSLLTGQGDHSLAAVLATPIDGTGAEDVTRARQALQAVGDKLAPAAARLSRGETAAR</sequence>
<feature type="transmembrane region" description="Helical" evidence="8">
    <location>
        <begin position="84"/>
        <end position="102"/>
    </location>
</feature>
<feature type="transmembrane region" description="Helical" evidence="8">
    <location>
        <begin position="52"/>
        <end position="72"/>
    </location>
</feature>
<name>A0A5C8NXD6_9BURK</name>
<dbReference type="AlphaFoldDB" id="A0A5C8NXD6"/>
<dbReference type="GO" id="GO:0006508">
    <property type="term" value="P:proteolysis"/>
    <property type="evidence" value="ECO:0007669"/>
    <property type="project" value="UniProtKB-KW"/>
</dbReference>